<dbReference type="GeneID" id="87597389"/>
<protein>
    <recommendedName>
        <fullName evidence="2">N-Dimethylarginine dimethylaminohydrolase</fullName>
    </recommendedName>
</protein>
<dbReference type="PANTHER" id="PTHR47271">
    <property type="entry name" value="ARGININE DEIMINASE"/>
    <property type="match status" value="1"/>
</dbReference>
<gene>
    <name evidence="1" type="ORF">AMD02_10650</name>
</gene>
<evidence type="ECO:0008006" key="2">
    <source>
        <dbReference type="Google" id="ProtNLM"/>
    </source>
</evidence>
<dbReference type="GO" id="GO:0019546">
    <property type="term" value="P:L-arginine deiminase pathway"/>
    <property type="evidence" value="ECO:0007669"/>
    <property type="project" value="TreeGrafter"/>
</dbReference>
<name>A0A0M0KKU6_ALKHA</name>
<reference evidence="1" key="1">
    <citation type="submission" date="2015-08" db="EMBL/GenBank/DDBJ databases">
        <title>Complete DNA Sequence of Pseudomonas syringae pv. actinidiae, the Causal Agent of Kiwifruit Canker Disease.</title>
        <authorList>
            <person name="Rikkerink E.H.A."/>
            <person name="Fineran P.C."/>
        </authorList>
    </citation>
    <scope>NUCLEOTIDE SEQUENCE</scope>
    <source>
        <strain evidence="1">DSM 13666</strain>
    </source>
</reference>
<dbReference type="OMA" id="GRCSHAV"/>
<comment type="caution">
    <text evidence="1">The sequence shown here is derived from an EMBL/GenBank/DDBJ whole genome shotgun (WGS) entry which is preliminary data.</text>
</comment>
<organism evidence="1">
    <name type="scientific">Halalkalibacterium halodurans</name>
    <name type="common">Bacillus halodurans</name>
    <dbReference type="NCBI Taxonomy" id="86665"/>
    <lineage>
        <taxon>Bacteria</taxon>
        <taxon>Bacillati</taxon>
        <taxon>Bacillota</taxon>
        <taxon>Bacilli</taxon>
        <taxon>Bacillales</taxon>
        <taxon>Bacillaceae</taxon>
        <taxon>Halalkalibacterium (ex Joshi et al. 2022)</taxon>
    </lineage>
</organism>
<accession>A0A0M0KKU6</accession>
<dbReference type="PANTHER" id="PTHR47271:SF2">
    <property type="entry name" value="ARGININE DEIMINASE"/>
    <property type="match status" value="1"/>
</dbReference>
<accession>A0A4Y7WXA5</accession>
<dbReference type="Pfam" id="PF19420">
    <property type="entry name" value="DDAH_eukar"/>
    <property type="match status" value="1"/>
</dbReference>
<dbReference type="GO" id="GO:0016990">
    <property type="term" value="F:arginine deiminase activity"/>
    <property type="evidence" value="ECO:0007669"/>
    <property type="project" value="TreeGrafter"/>
</dbReference>
<evidence type="ECO:0000313" key="1">
    <source>
        <dbReference type="EMBL" id="KOO39247.1"/>
    </source>
</evidence>
<dbReference type="SUPFAM" id="SSF55909">
    <property type="entry name" value="Pentein"/>
    <property type="match status" value="1"/>
</dbReference>
<dbReference type="EMBL" id="LILD01000001">
    <property type="protein sequence ID" value="KOO39247.1"/>
    <property type="molecule type" value="Genomic_DNA"/>
</dbReference>
<dbReference type="AlphaFoldDB" id="A0A0M0KKU6"/>
<dbReference type="Gene3D" id="3.75.10.10">
    <property type="entry name" value="L-arginine/glycine Amidinotransferase, Chain A"/>
    <property type="match status" value="1"/>
</dbReference>
<sequence length="287" mass="33134">MGLLKRPTTLTQCKTEYGVLKDVIVCEPKHMTLRNMINETQKKFKNEDIHIEIAMEQHHEFVRVLQKHGVNVHLLPVNEKYPEQVFTRDIGFTLGQTTFVADMAHDVRKGEENTLKEWLELKGISYYNLVSDEIEGGDVIIDRHSIYIGISNRTNMAAIEHIQRLLPEYEVIPVPFHPKYLHLDCVFNIVSPHEALIYPGVMNRKEEKLIASRYDLIEVTEEEQFTLGTNVLSIGHKRVISLPVNTNVNEQLRKRGFDVIEVDITEIIKSGGSFRCCTMPLRREDDV</sequence>
<dbReference type="PATRIC" id="fig|136160.3.peg.2526"/>
<proteinExistence type="predicted"/>
<dbReference type="RefSeq" id="WP_010897940.1">
    <property type="nucleotide sequence ID" value="NZ_CP040441.1"/>
</dbReference>